<protein>
    <recommendedName>
        <fullName evidence="4">Myb-like domain-containing protein</fullName>
    </recommendedName>
</protein>
<sequence>MPTHSPSPSPSPPRRVKRDAFPSLSDVKPKKRKGSKSKPGKAPPRAWTGEELDLLFTIALKRPTRANFEGKIEGRTGMQCLKTWENTLLPYLHKMAREKGARK</sequence>
<keyword evidence="3" id="KW-1185">Reference proteome</keyword>
<dbReference type="Proteomes" id="UP001233271">
    <property type="component" value="Chromosome 6"/>
</dbReference>
<dbReference type="KEGG" id="ccac:CcaHIS019_0601040"/>
<evidence type="ECO:0000313" key="3">
    <source>
        <dbReference type="Proteomes" id="UP001233271"/>
    </source>
</evidence>
<dbReference type="GeneID" id="85497515"/>
<reference evidence="2" key="1">
    <citation type="journal article" date="2023" name="BMC Genomics">
        <title>Chromosome-level genome assemblies of Cutaneotrichosporon spp. (Trichosporonales, Basidiomycota) reveal imbalanced evolution between nucleotide sequences and chromosome synteny.</title>
        <authorList>
            <person name="Kobayashi Y."/>
            <person name="Kayamori A."/>
            <person name="Aoki K."/>
            <person name="Shiwa Y."/>
            <person name="Matsutani M."/>
            <person name="Fujita N."/>
            <person name="Sugita T."/>
            <person name="Iwasaki W."/>
            <person name="Tanaka N."/>
            <person name="Takashima M."/>
        </authorList>
    </citation>
    <scope>NUCLEOTIDE SEQUENCE</scope>
    <source>
        <strain evidence="2">HIS019</strain>
    </source>
</reference>
<evidence type="ECO:0000313" key="2">
    <source>
        <dbReference type="EMBL" id="BEI93645.1"/>
    </source>
</evidence>
<accession>A0AA48QXS5</accession>
<dbReference type="RefSeq" id="XP_060458910.1">
    <property type="nucleotide sequence ID" value="XM_060602525.1"/>
</dbReference>
<dbReference type="AlphaFoldDB" id="A0AA48QXS5"/>
<proteinExistence type="predicted"/>
<evidence type="ECO:0000256" key="1">
    <source>
        <dbReference type="SAM" id="MobiDB-lite"/>
    </source>
</evidence>
<feature type="region of interest" description="Disordered" evidence="1">
    <location>
        <begin position="1"/>
        <end position="48"/>
    </location>
</feature>
<dbReference type="EMBL" id="AP028217">
    <property type="protein sequence ID" value="BEI93645.1"/>
    <property type="molecule type" value="Genomic_DNA"/>
</dbReference>
<evidence type="ECO:0008006" key="4">
    <source>
        <dbReference type="Google" id="ProtNLM"/>
    </source>
</evidence>
<feature type="compositionally biased region" description="Pro residues" evidence="1">
    <location>
        <begin position="1"/>
        <end position="13"/>
    </location>
</feature>
<name>A0AA48QXS5_9TREE</name>
<organism evidence="2 3">
    <name type="scientific">Cutaneotrichosporon cavernicola</name>
    <dbReference type="NCBI Taxonomy" id="279322"/>
    <lineage>
        <taxon>Eukaryota</taxon>
        <taxon>Fungi</taxon>
        <taxon>Dikarya</taxon>
        <taxon>Basidiomycota</taxon>
        <taxon>Agaricomycotina</taxon>
        <taxon>Tremellomycetes</taxon>
        <taxon>Trichosporonales</taxon>
        <taxon>Trichosporonaceae</taxon>
        <taxon>Cutaneotrichosporon</taxon>
    </lineage>
</organism>
<feature type="compositionally biased region" description="Basic residues" evidence="1">
    <location>
        <begin position="29"/>
        <end position="39"/>
    </location>
</feature>
<gene>
    <name evidence="2" type="ORF">CcaverHIS019_0601040</name>
</gene>